<keyword evidence="1" id="KW-1133">Transmembrane helix</keyword>
<protein>
    <submittedName>
        <fullName evidence="2">Uncharacterized protein</fullName>
    </submittedName>
</protein>
<gene>
    <name evidence="2" type="ORF">GOQ27_01515</name>
</gene>
<feature type="transmembrane region" description="Helical" evidence="1">
    <location>
        <begin position="71"/>
        <end position="89"/>
    </location>
</feature>
<reference evidence="2" key="1">
    <citation type="submission" date="2019-12" db="EMBL/GenBank/DDBJ databases">
        <title>Clostridiaceae gen. nov. sp. nov., isolated from sediment in Xinjiang, China.</title>
        <authorList>
            <person name="Zhang R."/>
        </authorList>
    </citation>
    <scope>NUCLEOTIDE SEQUENCE</scope>
    <source>
        <strain evidence="2">D2Q-11</strain>
    </source>
</reference>
<accession>A0A942UPX4</accession>
<sequence>MKKSTKIKKVAPLGILLRILGFIIFLYSMYQFRLGSLVDQKFYIYNILYIFSFSYIIIRTSRNFIILNRNLIFRAIVIIITLLAIYFLADGMINFLLSSNQSLKKMIYGVYMAFLTGAILLVEYSFFILNYSDYKKRKNKRTD</sequence>
<organism evidence="2 3">
    <name type="scientific">Anaeromonas frigoriresistens</name>
    <dbReference type="NCBI Taxonomy" id="2683708"/>
    <lineage>
        <taxon>Bacteria</taxon>
        <taxon>Bacillati</taxon>
        <taxon>Bacillota</taxon>
        <taxon>Tissierellia</taxon>
        <taxon>Tissierellales</taxon>
        <taxon>Thermohalobacteraceae</taxon>
        <taxon>Anaeromonas</taxon>
    </lineage>
</organism>
<evidence type="ECO:0000256" key="1">
    <source>
        <dbReference type="SAM" id="Phobius"/>
    </source>
</evidence>
<proteinExistence type="predicted"/>
<name>A0A942UPX4_9FIRM</name>
<dbReference type="EMBL" id="WSFT01000013">
    <property type="protein sequence ID" value="MBS4537119.1"/>
    <property type="molecule type" value="Genomic_DNA"/>
</dbReference>
<dbReference type="Proteomes" id="UP000724672">
    <property type="component" value="Unassembled WGS sequence"/>
</dbReference>
<evidence type="ECO:0000313" key="2">
    <source>
        <dbReference type="EMBL" id="MBS4537119.1"/>
    </source>
</evidence>
<comment type="caution">
    <text evidence="2">The sequence shown here is derived from an EMBL/GenBank/DDBJ whole genome shotgun (WGS) entry which is preliminary data.</text>
</comment>
<dbReference type="RefSeq" id="WP_203365051.1">
    <property type="nucleotide sequence ID" value="NZ_WSFT01000013.1"/>
</dbReference>
<keyword evidence="3" id="KW-1185">Reference proteome</keyword>
<dbReference type="AlphaFoldDB" id="A0A942UPX4"/>
<feature type="transmembrane region" description="Helical" evidence="1">
    <location>
        <begin position="109"/>
        <end position="131"/>
    </location>
</feature>
<keyword evidence="1" id="KW-0812">Transmembrane</keyword>
<feature type="transmembrane region" description="Helical" evidence="1">
    <location>
        <begin position="12"/>
        <end position="30"/>
    </location>
</feature>
<evidence type="ECO:0000313" key="3">
    <source>
        <dbReference type="Proteomes" id="UP000724672"/>
    </source>
</evidence>
<feature type="transmembrane region" description="Helical" evidence="1">
    <location>
        <begin position="42"/>
        <end position="59"/>
    </location>
</feature>
<keyword evidence="1" id="KW-0472">Membrane</keyword>